<dbReference type="PATRIC" id="fig|396597.7.peg.2461"/>
<name>B1TBM6_9BURK</name>
<dbReference type="EMBL" id="ABLK01000225">
    <property type="protein sequence ID" value="EDT39031.1"/>
    <property type="molecule type" value="Genomic_DNA"/>
</dbReference>
<protein>
    <submittedName>
        <fullName evidence="1">Uncharacterized protein</fullName>
    </submittedName>
</protein>
<dbReference type="AlphaFoldDB" id="B1TBM6"/>
<reference evidence="1 2" key="1">
    <citation type="submission" date="2008-03" db="EMBL/GenBank/DDBJ databases">
        <title>Sequencing of the draft genome and assembly of Burkholderia ambifaria MEX-5.</title>
        <authorList>
            <consortium name="US DOE Joint Genome Institute (JGI-PGF)"/>
            <person name="Copeland A."/>
            <person name="Lucas S."/>
            <person name="Lapidus A."/>
            <person name="Glavina del Rio T."/>
            <person name="Dalin E."/>
            <person name="Tice H."/>
            <person name="Bruce D."/>
            <person name="Goodwin L."/>
            <person name="Pitluck S."/>
            <person name="Larimer F."/>
            <person name="Land M.L."/>
            <person name="Hauser L."/>
            <person name="Tiedje J."/>
            <person name="Richardson P."/>
        </authorList>
    </citation>
    <scope>NUCLEOTIDE SEQUENCE [LARGE SCALE GENOMIC DNA]</scope>
    <source>
        <strain evidence="1 2">MEX-5</strain>
    </source>
</reference>
<accession>B1TBM6</accession>
<sequence>MHDAAPPAGFNWGYDVVQPARELVNPCYFWPPGGIEA</sequence>
<evidence type="ECO:0000313" key="1">
    <source>
        <dbReference type="EMBL" id="EDT39031.1"/>
    </source>
</evidence>
<evidence type="ECO:0000313" key="2">
    <source>
        <dbReference type="Proteomes" id="UP000004814"/>
    </source>
</evidence>
<gene>
    <name evidence="1" type="ORF">BamMEX5DRAFT_5192</name>
</gene>
<proteinExistence type="predicted"/>
<comment type="caution">
    <text evidence="1">The sequence shown here is derived from an EMBL/GenBank/DDBJ whole genome shotgun (WGS) entry which is preliminary data.</text>
</comment>
<dbReference type="Proteomes" id="UP000004814">
    <property type="component" value="Unassembled WGS sequence"/>
</dbReference>
<organism evidence="1 2">
    <name type="scientific">Burkholderia ambifaria MEX-5</name>
    <dbReference type="NCBI Taxonomy" id="396597"/>
    <lineage>
        <taxon>Bacteria</taxon>
        <taxon>Pseudomonadati</taxon>
        <taxon>Pseudomonadota</taxon>
        <taxon>Betaproteobacteria</taxon>
        <taxon>Burkholderiales</taxon>
        <taxon>Burkholderiaceae</taxon>
        <taxon>Burkholderia</taxon>
        <taxon>Burkholderia cepacia complex</taxon>
    </lineage>
</organism>